<keyword evidence="2" id="KW-1185">Reference proteome</keyword>
<proteinExistence type="predicted"/>
<name>A0ACB9LNC3_9MYRT</name>
<evidence type="ECO:0000313" key="2">
    <source>
        <dbReference type="Proteomes" id="UP001057402"/>
    </source>
</evidence>
<comment type="caution">
    <text evidence="1">The sequence shown here is derived from an EMBL/GenBank/DDBJ whole genome shotgun (WGS) entry which is preliminary data.</text>
</comment>
<sequence>MMKIKDGFRSLLADQETERHPHSLKVLRRSFLPRSSSSQGRLATMRNPQHHQLESPTSTINQNRRVVPQAAIDSTLLDAAWSAAIFDDSSNFIDHRWHIPRRRQSSAPPSDHSLASLLFRIGHPPPLTQDHVRAPRGCT</sequence>
<protein>
    <submittedName>
        <fullName evidence="1">Uncharacterized protein</fullName>
    </submittedName>
</protein>
<accession>A0ACB9LNC3</accession>
<organism evidence="1 2">
    <name type="scientific">Melastoma candidum</name>
    <dbReference type="NCBI Taxonomy" id="119954"/>
    <lineage>
        <taxon>Eukaryota</taxon>
        <taxon>Viridiplantae</taxon>
        <taxon>Streptophyta</taxon>
        <taxon>Embryophyta</taxon>
        <taxon>Tracheophyta</taxon>
        <taxon>Spermatophyta</taxon>
        <taxon>Magnoliopsida</taxon>
        <taxon>eudicotyledons</taxon>
        <taxon>Gunneridae</taxon>
        <taxon>Pentapetalae</taxon>
        <taxon>rosids</taxon>
        <taxon>malvids</taxon>
        <taxon>Myrtales</taxon>
        <taxon>Melastomataceae</taxon>
        <taxon>Melastomatoideae</taxon>
        <taxon>Melastomateae</taxon>
        <taxon>Melastoma</taxon>
    </lineage>
</organism>
<gene>
    <name evidence="1" type="ORF">MLD38_037025</name>
</gene>
<dbReference type="Proteomes" id="UP001057402">
    <property type="component" value="Chromosome 11"/>
</dbReference>
<dbReference type="EMBL" id="CM042890">
    <property type="protein sequence ID" value="KAI4312185.1"/>
    <property type="molecule type" value="Genomic_DNA"/>
</dbReference>
<evidence type="ECO:0000313" key="1">
    <source>
        <dbReference type="EMBL" id="KAI4312185.1"/>
    </source>
</evidence>
<reference evidence="2" key="1">
    <citation type="journal article" date="2023" name="Front. Plant Sci.">
        <title>Chromosomal-level genome assembly of Melastoma candidum provides insights into trichome evolution.</title>
        <authorList>
            <person name="Zhong Y."/>
            <person name="Wu W."/>
            <person name="Sun C."/>
            <person name="Zou P."/>
            <person name="Liu Y."/>
            <person name="Dai S."/>
            <person name="Zhou R."/>
        </authorList>
    </citation>
    <scope>NUCLEOTIDE SEQUENCE [LARGE SCALE GENOMIC DNA]</scope>
</reference>